<evidence type="ECO:0000313" key="3">
    <source>
        <dbReference type="Proteomes" id="UP000825890"/>
    </source>
</evidence>
<evidence type="ECO:0000256" key="1">
    <source>
        <dbReference type="SAM" id="MobiDB-lite"/>
    </source>
</evidence>
<proteinExistence type="predicted"/>
<dbReference type="GeneID" id="68296935"/>
<comment type="caution">
    <text evidence="2">The sequence shown here is derived from an EMBL/GenBank/DDBJ whole genome shotgun (WGS) entry which is preliminary data.</text>
</comment>
<dbReference type="OrthoDB" id="3648933at2759"/>
<accession>A0A9P3CVE1</accession>
<dbReference type="AlphaFoldDB" id="A0A9P3CVE1"/>
<dbReference type="EMBL" id="BOLY01000008">
    <property type="protein sequence ID" value="GIZ48292.1"/>
    <property type="molecule type" value="Genomic_DNA"/>
</dbReference>
<feature type="region of interest" description="Disordered" evidence="1">
    <location>
        <begin position="90"/>
        <end position="182"/>
    </location>
</feature>
<dbReference type="Proteomes" id="UP000825890">
    <property type="component" value="Unassembled WGS sequence"/>
</dbReference>
<keyword evidence="3" id="KW-1185">Reference proteome</keyword>
<dbReference type="RefSeq" id="XP_044662779.1">
    <property type="nucleotide sequence ID" value="XM_044806844.1"/>
</dbReference>
<organism evidence="2 3">
    <name type="scientific">Cercospora kikuchii</name>
    <dbReference type="NCBI Taxonomy" id="84275"/>
    <lineage>
        <taxon>Eukaryota</taxon>
        <taxon>Fungi</taxon>
        <taxon>Dikarya</taxon>
        <taxon>Ascomycota</taxon>
        <taxon>Pezizomycotina</taxon>
        <taxon>Dothideomycetes</taxon>
        <taxon>Dothideomycetidae</taxon>
        <taxon>Mycosphaerellales</taxon>
        <taxon>Mycosphaerellaceae</taxon>
        <taxon>Cercospora</taxon>
    </lineage>
</organism>
<name>A0A9P3CVE1_9PEZI</name>
<protein>
    <submittedName>
        <fullName evidence="2">Uncharacterized protein</fullName>
    </submittedName>
</protein>
<reference evidence="2 3" key="1">
    <citation type="submission" date="2021-01" db="EMBL/GenBank/DDBJ databases">
        <title>Cercospora kikuchii MAFF 305040 whole genome shotgun sequence.</title>
        <authorList>
            <person name="Kashiwa T."/>
            <person name="Suzuki T."/>
        </authorList>
    </citation>
    <scope>NUCLEOTIDE SEQUENCE [LARGE SCALE GENOMIC DNA]</scope>
    <source>
        <strain evidence="2 3">MAFF 305040</strain>
    </source>
</reference>
<sequence>MDYEAQPKNSLQMQDSLNIPTACIGQSNTIPDSISPAPPAPANGESYTTTELTALFSSLETRLTGFAEALLGVGECLDSLQIQIKELRQNVNGNKRGEESESDSEAEVEPKEQGTEGAGANEHGFGGEGSGNVGMESVEEEERRVIDGPRTVNTETDADENGLGNMISGFVFGNDEPKESAS</sequence>
<evidence type="ECO:0000313" key="2">
    <source>
        <dbReference type="EMBL" id="GIZ48292.1"/>
    </source>
</evidence>
<gene>
    <name evidence="2" type="ORF">CKM354_001136000</name>
</gene>